<evidence type="ECO:0000313" key="2">
    <source>
        <dbReference type="Proteomes" id="UP000011713"/>
    </source>
</evidence>
<accession>M4BPJ6</accession>
<organism evidence="1 2">
    <name type="scientific">Hyaloperonospora arabidopsidis (strain Emoy2)</name>
    <name type="common">Downy mildew agent</name>
    <name type="synonym">Peronospora arabidopsidis</name>
    <dbReference type="NCBI Taxonomy" id="559515"/>
    <lineage>
        <taxon>Eukaryota</taxon>
        <taxon>Sar</taxon>
        <taxon>Stramenopiles</taxon>
        <taxon>Oomycota</taxon>
        <taxon>Peronosporomycetes</taxon>
        <taxon>Peronosporales</taxon>
        <taxon>Peronosporaceae</taxon>
        <taxon>Hyaloperonospora</taxon>
    </lineage>
</organism>
<protein>
    <recommendedName>
        <fullName evidence="3">RxLR effector candidate protein</fullName>
    </recommendedName>
</protein>
<dbReference type="HOGENOM" id="CLU_1725821_0_0_1"/>
<reference evidence="2" key="1">
    <citation type="journal article" date="2010" name="Science">
        <title>Signatures of adaptation to obligate biotrophy in the Hyaloperonospora arabidopsidis genome.</title>
        <authorList>
            <person name="Baxter L."/>
            <person name="Tripathy S."/>
            <person name="Ishaque N."/>
            <person name="Boot N."/>
            <person name="Cabral A."/>
            <person name="Kemen E."/>
            <person name="Thines M."/>
            <person name="Ah-Fong A."/>
            <person name="Anderson R."/>
            <person name="Badejoko W."/>
            <person name="Bittner-Eddy P."/>
            <person name="Boore J.L."/>
            <person name="Chibucos M.C."/>
            <person name="Coates M."/>
            <person name="Dehal P."/>
            <person name="Delehaunty K."/>
            <person name="Dong S."/>
            <person name="Downton P."/>
            <person name="Dumas B."/>
            <person name="Fabro G."/>
            <person name="Fronick C."/>
            <person name="Fuerstenberg S.I."/>
            <person name="Fulton L."/>
            <person name="Gaulin E."/>
            <person name="Govers F."/>
            <person name="Hughes L."/>
            <person name="Humphray S."/>
            <person name="Jiang R.H."/>
            <person name="Judelson H."/>
            <person name="Kamoun S."/>
            <person name="Kyung K."/>
            <person name="Meijer H."/>
            <person name="Minx P."/>
            <person name="Morris P."/>
            <person name="Nelson J."/>
            <person name="Phuntumart V."/>
            <person name="Qutob D."/>
            <person name="Rehmany A."/>
            <person name="Rougon-Cardoso A."/>
            <person name="Ryden P."/>
            <person name="Torto-Alalibo T."/>
            <person name="Studholme D."/>
            <person name="Wang Y."/>
            <person name="Win J."/>
            <person name="Wood J."/>
            <person name="Clifton S.W."/>
            <person name="Rogers J."/>
            <person name="Van den Ackerveken G."/>
            <person name="Jones J.D."/>
            <person name="McDowell J.M."/>
            <person name="Beynon J."/>
            <person name="Tyler B.M."/>
        </authorList>
    </citation>
    <scope>NUCLEOTIDE SEQUENCE [LARGE SCALE GENOMIC DNA]</scope>
    <source>
        <strain evidence="2">Emoy2</strain>
    </source>
</reference>
<sequence>MQWLVRKPDHYLQPWLAWTFHHPSASETWSLSPAFPPRRCSPEFQVPQPNISTEICSWLAPGREEWEKVKRNQRNSIQRMQEHLVATRTDPDKFHTIPKLGRWATAIIAASPSLSVGGTVEILPQLQLRHGPEALEGFIWTLCRPGVARGLS</sequence>
<proteinExistence type="predicted"/>
<dbReference type="InParanoid" id="M4BPJ6"/>
<evidence type="ECO:0008006" key="3">
    <source>
        <dbReference type="Google" id="ProtNLM"/>
    </source>
</evidence>
<keyword evidence="2" id="KW-1185">Reference proteome</keyword>
<dbReference type="AlphaFoldDB" id="M4BPJ6"/>
<dbReference type="EnsemblProtists" id="HpaT808335">
    <property type="protein sequence ID" value="HpaP808335"/>
    <property type="gene ID" value="HpaG808335"/>
</dbReference>
<reference evidence="1" key="2">
    <citation type="submission" date="2015-06" db="UniProtKB">
        <authorList>
            <consortium name="EnsemblProtists"/>
        </authorList>
    </citation>
    <scope>IDENTIFICATION</scope>
    <source>
        <strain evidence="1">Emoy2</strain>
    </source>
</reference>
<name>M4BPJ6_HYAAE</name>
<dbReference type="VEuPathDB" id="FungiDB:HpaG808335"/>
<dbReference type="Proteomes" id="UP000011713">
    <property type="component" value="Unassembled WGS sequence"/>
</dbReference>
<evidence type="ECO:0000313" key="1">
    <source>
        <dbReference type="EnsemblProtists" id="HpaP808335"/>
    </source>
</evidence>
<dbReference type="EMBL" id="JH598517">
    <property type="status" value="NOT_ANNOTATED_CDS"/>
    <property type="molecule type" value="Genomic_DNA"/>
</dbReference>